<organism evidence="1 2">
    <name type="scientific">Burkholderia pyrrocinia</name>
    <name type="common">Pseudomonas pyrrocinia</name>
    <dbReference type="NCBI Taxonomy" id="60550"/>
    <lineage>
        <taxon>Bacteria</taxon>
        <taxon>Pseudomonadati</taxon>
        <taxon>Pseudomonadota</taxon>
        <taxon>Betaproteobacteria</taxon>
        <taxon>Burkholderiales</taxon>
        <taxon>Burkholderiaceae</taxon>
        <taxon>Burkholderia</taxon>
        <taxon>Burkholderia cepacia complex</taxon>
    </lineage>
</organism>
<protein>
    <submittedName>
        <fullName evidence="1">Uncharacterized protein</fullName>
    </submittedName>
</protein>
<accession>A0A318I3M1</accession>
<comment type="caution">
    <text evidence="1">The sequence shown here is derived from an EMBL/GenBank/DDBJ whole genome shotgun (WGS) entry which is preliminary data.</text>
</comment>
<proteinExistence type="predicted"/>
<dbReference type="EMBL" id="QJJY01000027">
    <property type="protein sequence ID" value="PXX25519.1"/>
    <property type="molecule type" value="Genomic_DNA"/>
</dbReference>
<dbReference type="Proteomes" id="UP000247755">
    <property type="component" value="Unassembled WGS sequence"/>
</dbReference>
<gene>
    <name evidence="1" type="ORF">NA66_102726</name>
</gene>
<dbReference type="AlphaFoldDB" id="A0A318I3M1"/>
<dbReference type="RefSeq" id="WP_072439205.1">
    <property type="nucleotide sequence ID" value="NZ_QJJY01000027.1"/>
</dbReference>
<sequence length="99" mass="11001">MIEGKSRSGSVAIGVMKALHILNAENHRTTLDAIADWLAKSEDFYYDDWLIVGGRSAKQYIADILEDLHELGVVCPVEQNAALHPQTSPEWRPCLRPSA</sequence>
<name>A0A318I3M1_BURPY</name>
<reference evidence="1 2" key="1">
    <citation type="submission" date="2018-05" db="EMBL/GenBank/DDBJ databases">
        <title>Comparative genomics of bacterial root endophytes of switchgrass collected from native prairies over two seasons.</title>
        <authorList>
            <person name="Tang Y."/>
        </authorList>
    </citation>
    <scope>NUCLEOTIDE SEQUENCE [LARGE SCALE GENOMIC DNA]</scope>
    <source>
        <strain evidence="1 2">NFIX32</strain>
    </source>
</reference>
<evidence type="ECO:0000313" key="2">
    <source>
        <dbReference type="Proteomes" id="UP000247755"/>
    </source>
</evidence>
<evidence type="ECO:0000313" key="1">
    <source>
        <dbReference type="EMBL" id="PXX25519.1"/>
    </source>
</evidence>